<dbReference type="GO" id="GO:0000981">
    <property type="term" value="F:DNA-binding transcription factor activity, RNA polymerase II-specific"/>
    <property type="evidence" value="ECO:0007669"/>
    <property type="project" value="InterPro"/>
</dbReference>
<feature type="compositionally biased region" description="Basic residues" evidence="1">
    <location>
        <begin position="51"/>
        <end position="65"/>
    </location>
</feature>
<gene>
    <name evidence="2" type="ORF">AC579_3121</name>
</gene>
<dbReference type="GO" id="GO:0008270">
    <property type="term" value="F:zinc ion binding"/>
    <property type="evidence" value="ECO:0007669"/>
    <property type="project" value="InterPro"/>
</dbReference>
<dbReference type="InterPro" id="IPR036864">
    <property type="entry name" value="Zn2-C6_fun-type_DNA-bd_sf"/>
</dbReference>
<dbReference type="Gene3D" id="4.10.240.10">
    <property type="entry name" value="Zn(2)-C6 fungal-type DNA-binding domain"/>
    <property type="match status" value="1"/>
</dbReference>
<accession>A0A139IA19</accession>
<feature type="compositionally biased region" description="Polar residues" evidence="1">
    <location>
        <begin position="1"/>
        <end position="12"/>
    </location>
</feature>
<name>A0A139IA19_9PEZI</name>
<keyword evidence="3" id="KW-1185">Reference proteome</keyword>
<dbReference type="AlphaFoldDB" id="A0A139IA19"/>
<dbReference type="Proteomes" id="UP000073492">
    <property type="component" value="Unassembled WGS sequence"/>
</dbReference>
<evidence type="ECO:0000313" key="2">
    <source>
        <dbReference type="EMBL" id="KXT11587.1"/>
    </source>
</evidence>
<feature type="region of interest" description="Disordered" evidence="1">
    <location>
        <begin position="1"/>
        <end position="75"/>
    </location>
</feature>
<evidence type="ECO:0000313" key="3">
    <source>
        <dbReference type="Proteomes" id="UP000073492"/>
    </source>
</evidence>
<sequence>MMDESAAQQHQQPDAGDASPPTKRQRVSEACGPCRSRSMPVSFPTSDGTHTHAHTHTHTHTRTHTHTAELTPEVETRCDGRQPVCIACKAHPASGARCMAAMAIVAATDYRIPKAKREACQQRAITTVSRTADGQALH</sequence>
<dbReference type="EMBL" id="LFZO01000192">
    <property type="protein sequence ID" value="KXT11587.1"/>
    <property type="molecule type" value="Genomic_DNA"/>
</dbReference>
<organism evidence="2 3">
    <name type="scientific">Pseudocercospora musae</name>
    <dbReference type="NCBI Taxonomy" id="113226"/>
    <lineage>
        <taxon>Eukaryota</taxon>
        <taxon>Fungi</taxon>
        <taxon>Dikarya</taxon>
        <taxon>Ascomycota</taxon>
        <taxon>Pezizomycotina</taxon>
        <taxon>Dothideomycetes</taxon>
        <taxon>Dothideomycetidae</taxon>
        <taxon>Mycosphaerellales</taxon>
        <taxon>Mycosphaerellaceae</taxon>
        <taxon>Pseudocercospora</taxon>
    </lineage>
</organism>
<comment type="caution">
    <text evidence="2">The sequence shown here is derived from an EMBL/GenBank/DDBJ whole genome shotgun (WGS) entry which is preliminary data.</text>
</comment>
<protein>
    <submittedName>
        <fullName evidence="2">Uncharacterized protein</fullName>
    </submittedName>
</protein>
<reference evidence="2 3" key="1">
    <citation type="submission" date="2015-07" db="EMBL/GenBank/DDBJ databases">
        <title>Comparative genomics of the Sigatoka disease complex on banana suggests a link between parallel evolutionary changes in Pseudocercospora fijiensis and Pseudocercospora eumusae and increased virulence on the banana host.</title>
        <authorList>
            <person name="Chang T.-C."/>
            <person name="Salvucci A."/>
            <person name="Crous P.W."/>
            <person name="Stergiopoulos I."/>
        </authorList>
    </citation>
    <scope>NUCLEOTIDE SEQUENCE [LARGE SCALE GENOMIC DNA]</scope>
    <source>
        <strain evidence="2 3">CBS 116634</strain>
    </source>
</reference>
<proteinExistence type="predicted"/>
<evidence type="ECO:0000256" key="1">
    <source>
        <dbReference type="SAM" id="MobiDB-lite"/>
    </source>
</evidence>